<keyword evidence="3" id="KW-0249">Electron transport</keyword>
<sequence>MSCSLKAGFAVSGSSSTNLLIKNRGTKECFRVCSGSLQLKKSTTNPTLFITNQHTVDFSDRKPAVQSPKLDPVQGKYIPGVGKSMRWWEKSLQPNMVEIQSAQQLVDCLVNAGDRLVILDFYSPGCGGCKALHPKICQLAELNPDATFLKVNYEEHKPMCYALRVHVLPFFRFYRGADGRVCSFSCTNATIKKFKDALAKHGTEQCSLGPAKGLDESELMALASIGLISREMVPSSTNDDKDLVLNGATAMSHTLKNKDDKKIEVMESNAMAMA</sequence>
<protein>
    <submittedName>
        <fullName evidence="7">Thioredoxin 2</fullName>
    </submittedName>
</protein>
<dbReference type="AlphaFoldDB" id="Q5ZF47"/>
<reference evidence="7" key="1">
    <citation type="journal article" date="2006" name="Plant Physiol.">
        <title>Common plantain. A collection of expressed sequence tags from vascular tissue and a simple and efficient transformation method.</title>
        <authorList>
            <person name="Pommerrenig B."/>
            <person name="Barth I."/>
            <person name="Niedermeier M."/>
            <person name="Kopp S."/>
            <person name="Schmid J."/>
            <person name="Dwyer R.A."/>
            <person name="McNair R.J."/>
            <person name="Klebl F."/>
            <person name="Sauer N."/>
        </authorList>
    </citation>
    <scope>NUCLEOTIDE SEQUENCE</scope>
</reference>
<accession>Q5ZF47</accession>
<dbReference type="PROSITE" id="PS51352">
    <property type="entry name" value="THIOREDOXIN_2"/>
    <property type="match status" value="1"/>
</dbReference>
<dbReference type="InterPro" id="IPR036249">
    <property type="entry name" value="Thioredoxin-like_sf"/>
</dbReference>
<organism evidence="7">
    <name type="scientific">Plantago major</name>
    <name type="common">Common plantain</name>
    <dbReference type="NCBI Taxonomy" id="29818"/>
    <lineage>
        <taxon>Eukaryota</taxon>
        <taxon>Viridiplantae</taxon>
        <taxon>Streptophyta</taxon>
        <taxon>Embryophyta</taxon>
        <taxon>Tracheophyta</taxon>
        <taxon>Spermatophyta</taxon>
        <taxon>Magnoliopsida</taxon>
        <taxon>eudicotyledons</taxon>
        <taxon>Gunneridae</taxon>
        <taxon>Pentapetalae</taxon>
        <taxon>asterids</taxon>
        <taxon>lamiids</taxon>
        <taxon>Lamiales</taxon>
        <taxon>Plantaginaceae</taxon>
        <taxon>Plantagineae</taxon>
        <taxon>Plantago</taxon>
    </lineage>
</organism>
<evidence type="ECO:0000256" key="3">
    <source>
        <dbReference type="ARBA" id="ARBA00022982"/>
    </source>
</evidence>
<dbReference type="Pfam" id="PF00085">
    <property type="entry name" value="Thioredoxin"/>
    <property type="match status" value="1"/>
</dbReference>
<dbReference type="PANTHER" id="PTHR43601:SF17">
    <property type="entry name" value="THIOREDOXIN-LIKE 1-2, CHLOROPLASTIC"/>
    <property type="match status" value="1"/>
</dbReference>
<evidence type="ECO:0000313" key="7">
    <source>
        <dbReference type="EMBL" id="CAH59451.1"/>
    </source>
</evidence>
<dbReference type="GO" id="GO:0009507">
    <property type="term" value="C:chloroplast"/>
    <property type="evidence" value="ECO:0007669"/>
    <property type="project" value="UniProtKB-ARBA"/>
</dbReference>
<keyword evidence="4" id="KW-1015">Disulfide bond</keyword>
<dbReference type="Gene3D" id="3.40.30.10">
    <property type="entry name" value="Glutaredoxin"/>
    <property type="match status" value="1"/>
</dbReference>
<dbReference type="CDD" id="cd02947">
    <property type="entry name" value="TRX_family"/>
    <property type="match status" value="1"/>
</dbReference>
<dbReference type="SUPFAM" id="SSF52833">
    <property type="entry name" value="Thioredoxin-like"/>
    <property type="match status" value="1"/>
</dbReference>
<dbReference type="FunFam" id="3.40.30.10:FF:000199">
    <property type="entry name" value="Thioredoxin-like 1-2, chloroplastic"/>
    <property type="match status" value="1"/>
</dbReference>
<gene>
    <name evidence="7" type="primary">trx2</name>
</gene>
<dbReference type="EMBL" id="AJ844022">
    <property type="protein sequence ID" value="CAH59451.1"/>
    <property type="molecule type" value="mRNA"/>
</dbReference>
<evidence type="ECO:0000256" key="5">
    <source>
        <dbReference type="ARBA" id="ARBA00023284"/>
    </source>
</evidence>
<dbReference type="InterPro" id="IPR013766">
    <property type="entry name" value="Thioredoxin_domain"/>
</dbReference>
<dbReference type="GO" id="GO:0045454">
    <property type="term" value="P:cell redox homeostasis"/>
    <property type="evidence" value="ECO:0007669"/>
    <property type="project" value="TreeGrafter"/>
</dbReference>
<evidence type="ECO:0000256" key="1">
    <source>
        <dbReference type="ARBA" id="ARBA00008987"/>
    </source>
</evidence>
<evidence type="ECO:0000256" key="2">
    <source>
        <dbReference type="ARBA" id="ARBA00022448"/>
    </source>
</evidence>
<feature type="domain" description="Thioredoxin" evidence="6">
    <location>
        <begin position="56"/>
        <end position="203"/>
    </location>
</feature>
<keyword evidence="2" id="KW-0813">Transport</keyword>
<dbReference type="PANTHER" id="PTHR43601">
    <property type="entry name" value="THIOREDOXIN, MITOCHONDRIAL"/>
    <property type="match status" value="1"/>
</dbReference>
<evidence type="ECO:0000256" key="4">
    <source>
        <dbReference type="ARBA" id="ARBA00023157"/>
    </source>
</evidence>
<comment type="similarity">
    <text evidence="1">Belongs to the thioredoxin family.</text>
</comment>
<evidence type="ECO:0000259" key="6">
    <source>
        <dbReference type="PROSITE" id="PS51352"/>
    </source>
</evidence>
<proteinExistence type="evidence at transcript level"/>
<name>Q5ZF47_PLAMJ</name>
<keyword evidence="5" id="KW-0676">Redox-active center</keyword>